<dbReference type="EMBL" id="CP042433">
    <property type="protein sequence ID" value="QEC57132.1"/>
    <property type="molecule type" value="Genomic_DNA"/>
</dbReference>
<accession>A0A5B8UL76</accession>
<evidence type="ECO:0000313" key="4">
    <source>
        <dbReference type="Proteomes" id="UP000321204"/>
    </source>
</evidence>
<feature type="domain" description="Phosphoribosyltransferase" evidence="2">
    <location>
        <begin position="141"/>
        <end position="231"/>
    </location>
</feature>
<name>A0A5B8UL76_9BACT</name>
<reference evidence="3 4" key="1">
    <citation type="journal article" date="2015" name="Int. J. Syst. Evol. Microbiol.">
        <title>Flavisolibacter ginsenosidimutans sp. nov., with ginsenoside-converting activity isolated from soil used for cultivating ginseng.</title>
        <authorList>
            <person name="Zhao Y."/>
            <person name="Liu Q."/>
            <person name="Kang M.S."/>
            <person name="Jin F."/>
            <person name="Yu H."/>
            <person name="Im W.T."/>
        </authorList>
    </citation>
    <scope>NUCLEOTIDE SEQUENCE [LARGE SCALE GENOMIC DNA]</scope>
    <source>
        <strain evidence="3 4">Gsoil 636</strain>
    </source>
</reference>
<dbReference type="SUPFAM" id="SSF53271">
    <property type="entry name" value="PRTase-like"/>
    <property type="match status" value="1"/>
</dbReference>
<dbReference type="InterPro" id="IPR051910">
    <property type="entry name" value="ComF/GntX_DNA_util-trans"/>
</dbReference>
<dbReference type="InterPro" id="IPR029057">
    <property type="entry name" value="PRTase-like"/>
</dbReference>
<protein>
    <submittedName>
        <fullName evidence="3">ComF family protein</fullName>
    </submittedName>
</protein>
<evidence type="ECO:0000256" key="1">
    <source>
        <dbReference type="ARBA" id="ARBA00008007"/>
    </source>
</evidence>
<comment type="similarity">
    <text evidence="1">Belongs to the ComF/GntX family.</text>
</comment>
<proteinExistence type="inferred from homology"/>
<gene>
    <name evidence="3" type="ORF">FSB75_14890</name>
</gene>
<dbReference type="OrthoDB" id="9779910at2"/>
<dbReference type="KEGG" id="fgg:FSB75_14890"/>
<dbReference type="PANTHER" id="PTHR47505">
    <property type="entry name" value="DNA UTILIZATION PROTEIN YHGH"/>
    <property type="match status" value="1"/>
</dbReference>
<dbReference type="InterPro" id="IPR000836">
    <property type="entry name" value="PRTase_dom"/>
</dbReference>
<dbReference type="AlphaFoldDB" id="A0A5B8UL76"/>
<dbReference type="Proteomes" id="UP000321204">
    <property type="component" value="Chromosome"/>
</dbReference>
<dbReference type="Pfam" id="PF00156">
    <property type="entry name" value="Pribosyltran"/>
    <property type="match status" value="1"/>
</dbReference>
<sequence length="235" mass="26591">MVLNWFADAKESVLHLLFPHVCESCGSDVIAQDQFLCLQCHAALPRTEFHHYPANPIEKMFRGRMPVVNATAQYYFSKGSRMQHLMHQLKYKSNKEMGLYLGRLMGYALAETNRFRTVDALVPLPLHPSKEKMRGYNQAMILCQGIADVLGKPVLKDVIIRTSHTESQTKKNRVQRWENMEGRFELVKPAAIEGKHILLVDDVITTGATLEACGSELLEAENVQLSLATLCFSSR</sequence>
<dbReference type="RefSeq" id="WP_146789106.1">
    <property type="nucleotide sequence ID" value="NZ_BAABIO010000003.1"/>
</dbReference>
<evidence type="ECO:0000259" key="2">
    <source>
        <dbReference type="Pfam" id="PF00156"/>
    </source>
</evidence>
<organism evidence="3 4">
    <name type="scientific">Flavisolibacter ginsenosidimutans</name>
    <dbReference type="NCBI Taxonomy" id="661481"/>
    <lineage>
        <taxon>Bacteria</taxon>
        <taxon>Pseudomonadati</taxon>
        <taxon>Bacteroidota</taxon>
        <taxon>Chitinophagia</taxon>
        <taxon>Chitinophagales</taxon>
        <taxon>Chitinophagaceae</taxon>
        <taxon>Flavisolibacter</taxon>
    </lineage>
</organism>
<dbReference type="Gene3D" id="3.40.50.2020">
    <property type="match status" value="1"/>
</dbReference>
<dbReference type="CDD" id="cd06223">
    <property type="entry name" value="PRTases_typeI"/>
    <property type="match status" value="1"/>
</dbReference>
<keyword evidence="4" id="KW-1185">Reference proteome</keyword>
<dbReference type="PANTHER" id="PTHR47505:SF1">
    <property type="entry name" value="DNA UTILIZATION PROTEIN YHGH"/>
    <property type="match status" value="1"/>
</dbReference>
<evidence type="ECO:0000313" key="3">
    <source>
        <dbReference type="EMBL" id="QEC57132.1"/>
    </source>
</evidence>